<accession>A0A5C1QMJ0</accession>
<name>A0A5C1QMJ0_9SPIO</name>
<evidence type="ECO:0000313" key="3">
    <source>
        <dbReference type="Proteomes" id="UP000324209"/>
    </source>
</evidence>
<gene>
    <name evidence="2" type="ORF">EXM22_12275</name>
</gene>
<dbReference type="SUPFAM" id="SSF55073">
    <property type="entry name" value="Nucleotide cyclase"/>
    <property type="match status" value="1"/>
</dbReference>
<dbReference type="PROSITE" id="PS50125">
    <property type="entry name" value="GUANYLATE_CYCLASE_2"/>
    <property type="match status" value="1"/>
</dbReference>
<dbReference type="GO" id="GO:0035556">
    <property type="term" value="P:intracellular signal transduction"/>
    <property type="evidence" value="ECO:0007669"/>
    <property type="project" value="InterPro"/>
</dbReference>
<dbReference type="GO" id="GO:0009190">
    <property type="term" value="P:cyclic nucleotide biosynthetic process"/>
    <property type="evidence" value="ECO:0007669"/>
    <property type="project" value="InterPro"/>
</dbReference>
<proteinExistence type="predicted"/>
<protein>
    <submittedName>
        <fullName evidence="2">Adenylate/guanylate cyclase domain-containing protein</fullName>
    </submittedName>
</protein>
<dbReference type="SMART" id="SM00044">
    <property type="entry name" value="CYCc"/>
    <property type="match status" value="1"/>
</dbReference>
<dbReference type="OrthoDB" id="337251at2"/>
<dbReference type="Gene3D" id="3.30.70.1230">
    <property type="entry name" value="Nucleotide cyclase"/>
    <property type="match status" value="1"/>
</dbReference>
<dbReference type="CDD" id="cd07302">
    <property type="entry name" value="CHD"/>
    <property type="match status" value="1"/>
</dbReference>
<dbReference type="AlphaFoldDB" id="A0A5C1QMJ0"/>
<keyword evidence="3" id="KW-1185">Reference proteome</keyword>
<dbReference type="InterPro" id="IPR050697">
    <property type="entry name" value="Adenylyl/Guanylyl_Cyclase_3/4"/>
</dbReference>
<reference evidence="2 3" key="1">
    <citation type="submission" date="2019-02" db="EMBL/GenBank/DDBJ databases">
        <title>Complete Genome Sequence and Methylome Analysis of free living Spirochaetas.</title>
        <authorList>
            <person name="Fomenkov A."/>
            <person name="Dubinina G."/>
            <person name="Leshcheva N."/>
            <person name="Mikheeva N."/>
            <person name="Grabovich M."/>
            <person name="Vincze T."/>
            <person name="Roberts R.J."/>
        </authorList>
    </citation>
    <scope>NUCLEOTIDE SEQUENCE [LARGE SCALE GENOMIC DNA]</scope>
    <source>
        <strain evidence="2 3">K2</strain>
    </source>
</reference>
<dbReference type="PANTHER" id="PTHR43081:SF1">
    <property type="entry name" value="ADENYLATE CYCLASE, TERMINAL-DIFFERENTIATION SPECIFIC"/>
    <property type="match status" value="1"/>
</dbReference>
<dbReference type="PANTHER" id="PTHR43081">
    <property type="entry name" value="ADENYLATE CYCLASE, TERMINAL-DIFFERENTIATION SPECIFIC-RELATED"/>
    <property type="match status" value="1"/>
</dbReference>
<dbReference type="RefSeq" id="WP_149486808.1">
    <property type="nucleotide sequence ID" value="NZ_CP036150.1"/>
</dbReference>
<dbReference type="Pfam" id="PF00211">
    <property type="entry name" value="Guanylate_cyc"/>
    <property type="match status" value="1"/>
</dbReference>
<feature type="domain" description="Guanylate cyclase" evidence="1">
    <location>
        <begin position="341"/>
        <end position="483"/>
    </location>
</feature>
<dbReference type="InterPro" id="IPR029787">
    <property type="entry name" value="Nucleotide_cyclase"/>
</dbReference>
<evidence type="ECO:0000313" key="2">
    <source>
        <dbReference type="EMBL" id="QEN08727.1"/>
    </source>
</evidence>
<dbReference type="EMBL" id="CP036150">
    <property type="protein sequence ID" value="QEN08727.1"/>
    <property type="molecule type" value="Genomic_DNA"/>
</dbReference>
<dbReference type="KEGG" id="ock:EXM22_12275"/>
<dbReference type="InterPro" id="IPR001054">
    <property type="entry name" value="A/G_cyclase"/>
</dbReference>
<dbReference type="GO" id="GO:0004016">
    <property type="term" value="F:adenylate cyclase activity"/>
    <property type="evidence" value="ECO:0007669"/>
    <property type="project" value="UniProtKB-ARBA"/>
</dbReference>
<organism evidence="2 3">
    <name type="scientific">Oceanispirochaeta crateris</name>
    <dbReference type="NCBI Taxonomy" id="2518645"/>
    <lineage>
        <taxon>Bacteria</taxon>
        <taxon>Pseudomonadati</taxon>
        <taxon>Spirochaetota</taxon>
        <taxon>Spirochaetia</taxon>
        <taxon>Spirochaetales</taxon>
        <taxon>Spirochaetaceae</taxon>
        <taxon>Oceanispirochaeta</taxon>
    </lineage>
</organism>
<evidence type="ECO:0000259" key="1">
    <source>
        <dbReference type="PROSITE" id="PS50125"/>
    </source>
</evidence>
<sequence length="547" mass="61471">MTSDLKVLRLKQKLNDNFDRAIEMCLLEKLPMQKALGRVLPLICRIIGAQEMMIRTMDENLNQISLRSKGFQKNWVHLVPRDLPERDFEPKAYSLENTRLVVASLDVVHRVIGLCAFAFNAELTVEEIRIKVDLVNSATELLDNYLEGIASNARKQNIIQYSTEALRDRVFETGADKAVKQLCDELNLAEFILVYGDMDAAGGEDLRYRYYSHGKLIHNSIDKPDETYTIILQDKDKALNQDDHSFSALLKGEGIMEKALHNGMNTNLIGKLIIRPEGGGLNSESRDIIRIFAECLCQRLFDYNRERRYLSRCFCAKDVQRLLGEPEFYKRYLSPREENIVILYTDITSFTAICEKVLDNASEIGALVNAWSRMVLDILYGYDGVFDKMVGDCVIGLFGPPFFESSMEKRTENAISAAAAIVKGTIELGQSMGLEERIKKANVADHLTTSNGIHCGPTSVGFFGPNEDYTGFSSAMNHAARLQGHASGGEVLITSNLLENLPGGPLGIAPQEDLTVEFAGPWEIAVKNVTKPLEYYRCFFNKEVKYV</sequence>
<dbReference type="Proteomes" id="UP000324209">
    <property type="component" value="Chromosome"/>
</dbReference>